<dbReference type="InterPro" id="IPR039261">
    <property type="entry name" value="FNR_nucleotide-bd"/>
</dbReference>
<feature type="binding site" evidence="6">
    <location>
        <position position="172"/>
    </location>
    <ligand>
        <name>FAD</name>
        <dbReference type="ChEBI" id="CHEBI:57692"/>
    </ligand>
</feature>
<dbReference type="SUPFAM" id="SSF52343">
    <property type="entry name" value="Ferredoxin reductase-like, C-terminal NADP-linked domain"/>
    <property type="match status" value="1"/>
</dbReference>
<dbReference type="InterPro" id="IPR008333">
    <property type="entry name" value="Cbr1-like_FAD-bd_dom"/>
</dbReference>
<feature type="domain" description="FAD-binding FR-type" evidence="8">
    <location>
        <begin position="90"/>
        <end position="197"/>
    </location>
</feature>
<gene>
    <name evidence="9" type="ORF">OE88DRAFT_1672856</name>
</gene>
<dbReference type="InterPro" id="IPR017927">
    <property type="entry name" value="FAD-bd_FR_type"/>
</dbReference>
<keyword evidence="10" id="KW-1185">Reference proteome</keyword>
<feature type="binding site" evidence="6">
    <location>
        <position position="146"/>
    </location>
    <ligand>
        <name>FAD</name>
        <dbReference type="ChEBI" id="CHEBI:57692"/>
    </ligand>
</feature>
<dbReference type="Pfam" id="PF00175">
    <property type="entry name" value="NAD_binding_1"/>
    <property type="match status" value="1"/>
</dbReference>
<keyword evidence="7" id="KW-1133">Transmembrane helix</keyword>
<dbReference type="PANTHER" id="PTHR19370:SF184">
    <property type="entry name" value="NADH-CYTOCHROME B5 REDUCTASE-LIKE"/>
    <property type="match status" value="1"/>
</dbReference>
<sequence>MPCCVRRPLRLFPHARALRNTKIRHLSTPRAPGEPIDPLHYAELERINRSRRQGVLIWAGGATAAAAYLFFWPDEPKAAPTKTNAPLSPSYFTPATISASETTGPNSKLIQLTFPPHLLKSSADDSFEFRPIWSIYVKDDAIQVERAYTPLKGIDQDGRMEFWIKRYPDGEVGRWLHSKNVGDPIEIRGPVPTWSWKENEWDEVVMISGGTGITPFYQLLHHVFTKEPSESSPKTRFTLLHSSRAPDQLPPSTMLETLKNYSRSQKDRFSLRLFVDSRQSESGSSHIDLFLTEGRIGKAEIQHALDPKTSSGWGKLFGSKPSEPEKTEKKVMFLVCGPDQMISAVAGPMGRNLRQGDVGGILGEMGYKPEQVWKF</sequence>
<evidence type="ECO:0000256" key="5">
    <source>
        <dbReference type="ARBA" id="ARBA00023002"/>
    </source>
</evidence>
<dbReference type="Proteomes" id="UP000305948">
    <property type="component" value="Unassembled WGS sequence"/>
</dbReference>
<organism evidence="9 10">
    <name type="scientific">Heliocybe sulcata</name>
    <dbReference type="NCBI Taxonomy" id="5364"/>
    <lineage>
        <taxon>Eukaryota</taxon>
        <taxon>Fungi</taxon>
        <taxon>Dikarya</taxon>
        <taxon>Basidiomycota</taxon>
        <taxon>Agaricomycotina</taxon>
        <taxon>Agaricomycetes</taxon>
        <taxon>Gloeophyllales</taxon>
        <taxon>Gloeophyllaceae</taxon>
        <taxon>Heliocybe</taxon>
    </lineage>
</organism>
<comment type="similarity">
    <text evidence="2">Belongs to the flavoprotein pyridine nucleotide cytochrome reductase family.</text>
</comment>
<keyword evidence="3 6" id="KW-0285">Flavoprotein</keyword>
<evidence type="ECO:0000259" key="8">
    <source>
        <dbReference type="PROSITE" id="PS51384"/>
    </source>
</evidence>
<evidence type="ECO:0000313" key="9">
    <source>
        <dbReference type="EMBL" id="TFK55885.1"/>
    </source>
</evidence>
<evidence type="ECO:0000313" key="10">
    <source>
        <dbReference type="Proteomes" id="UP000305948"/>
    </source>
</evidence>
<dbReference type="AlphaFoldDB" id="A0A5C3NG73"/>
<dbReference type="Pfam" id="PF00970">
    <property type="entry name" value="FAD_binding_6"/>
    <property type="match status" value="1"/>
</dbReference>
<dbReference type="Gene3D" id="2.40.30.10">
    <property type="entry name" value="Translation factors"/>
    <property type="match status" value="1"/>
</dbReference>
<dbReference type="SUPFAM" id="SSF63380">
    <property type="entry name" value="Riboflavin synthase domain-like"/>
    <property type="match status" value="1"/>
</dbReference>
<dbReference type="PROSITE" id="PS51384">
    <property type="entry name" value="FAD_FR"/>
    <property type="match status" value="1"/>
</dbReference>
<dbReference type="GO" id="GO:0016491">
    <property type="term" value="F:oxidoreductase activity"/>
    <property type="evidence" value="ECO:0007669"/>
    <property type="project" value="UniProtKB-KW"/>
</dbReference>
<evidence type="ECO:0000256" key="6">
    <source>
        <dbReference type="PIRSR" id="PIRSR601834-1"/>
    </source>
</evidence>
<feature type="transmembrane region" description="Helical" evidence="7">
    <location>
        <begin position="55"/>
        <end position="72"/>
    </location>
</feature>
<dbReference type="PANTHER" id="PTHR19370">
    <property type="entry name" value="NADH-CYTOCHROME B5 REDUCTASE"/>
    <property type="match status" value="1"/>
</dbReference>
<evidence type="ECO:0000256" key="4">
    <source>
        <dbReference type="ARBA" id="ARBA00022827"/>
    </source>
</evidence>
<proteinExistence type="inferred from homology"/>
<dbReference type="InterPro" id="IPR001433">
    <property type="entry name" value="OxRdtase_FAD/NAD-bd"/>
</dbReference>
<evidence type="ECO:0000256" key="1">
    <source>
        <dbReference type="ARBA" id="ARBA00001974"/>
    </source>
</evidence>
<keyword evidence="4 6" id="KW-0274">FAD</keyword>
<evidence type="ECO:0000256" key="2">
    <source>
        <dbReference type="ARBA" id="ARBA00006105"/>
    </source>
</evidence>
<comment type="cofactor">
    <cofactor evidence="1 6">
        <name>FAD</name>
        <dbReference type="ChEBI" id="CHEBI:57692"/>
    </cofactor>
</comment>
<accession>A0A5C3NG73</accession>
<evidence type="ECO:0000256" key="3">
    <source>
        <dbReference type="ARBA" id="ARBA00022630"/>
    </source>
</evidence>
<feature type="binding site" evidence="6">
    <location>
        <position position="148"/>
    </location>
    <ligand>
        <name>FAD</name>
        <dbReference type="ChEBI" id="CHEBI:57692"/>
    </ligand>
</feature>
<dbReference type="InterPro" id="IPR001834">
    <property type="entry name" value="CBR-like"/>
</dbReference>
<dbReference type="CDD" id="cd06183">
    <property type="entry name" value="cyt_b5_reduct_like"/>
    <property type="match status" value="1"/>
</dbReference>
<feature type="binding site" evidence="6">
    <location>
        <position position="214"/>
    </location>
    <ligand>
        <name>FAD</name>
        <dbReference type="ChEBI" id="CHEBI:57692"/>
    </ligand>
</feature>
<keyword evidence="7" id="KW-0812">Transmembrane</keyword>
<dbReference type="OrthoDB" id="432685at2759"/>
<dbReference type="PRINTS" id="PR00406">
    <property type="entry name" value="CYTB5RDTASE"/>
</dbReference>
<name>A0A5C3NG73_9AGAM</name>
<dbReference type="InterPro" id="IPR017938">
    <property type="entry name" value="Riboflavin_synthase-like_b-brl"/>
</dbReference>
<dbReference type="STRING" id="5364.A0A5C3NG73"/>
<evidence type="ECO:0000256" key="7">
    <source>
        <dbReference type="SAM" id="Phobius"/>
    </source>
</evidence>
<dbReference type="Gene3D" id="3.40.50.80">
    <property type="entry name" value="Nucleotide-binding domain of ferredoxin-NADP reductase (FNR) module"/>
    <property type="match status" value="1"/>
</dbReference>
<feature type="binding site" evidence="6">
    <location>
        <position position="165"/>
    </location>
    <ligand>
        <name>FAD</name>
        <dbReference type="ChEBI" id="CHEBI:57692"/>
    </ligand>
</feature>
<reference evidence="9 10" key="1">
    <citation type="journal article" date="2019" name="Nat. Ecol. Evol.">
        <title>Megaphylogeny resolves global patterns of mushroom evolution.</title>
        <authorList>
            <person name="Varga T."/>
            <person name="Krizsan K."/>
            <person name="Foldi C."/>
            <person name="Dima B."/>
            <person name="Sanchez-Garcia M."/>
            <person name="Sanchez-Ramirez S."/>
            <person name="Szollosi G.J."/>
            <person name="Szarkandi J.G."/>
            <person name="Papp V."/>
            <person name="Albert L."/>
            <person name="Andreopoulos W."/>
            <person name="Angelini C."/>
            <person name="Antonin V."/>
            <person name="Barry K.W."/>
            <person name="Bougher N.L."/>
            <person name="Buchanan P."/>
            <person name="Buyck B."/>
            <person name="Bense V."/>
            <person name="Catcheside P."/>
            <person name="Chovatia M."/>
            <person name="Cooper J."/>
            <person name="Damon W."/>
            <person name="Desjardin D."/>
            <person name="Finy P."/>
            <person name="Geml J."/>
            <person name="Haridas S."/>
            <person name="Hughes K."/>
            <person name="Justo A."/>
            <person name="Karasinski D."/>
            <person name="Kautmanova I."/>
            <person name="Kiss B."/>
            <person name="Kocsube S."/>
            <person name="Kotiranta H."/>
            <person name="LaButti K.M."/>
            <person name="Lechner B.E."/>
            <person name="Liimatainen K."/>
            <person name="Lipzen A."/>
            <person name="Lukacs Z."/>
            <person name="Mihaltcheva S."/>
            <person name="Morgado L.N."/>
            <person name="Niskanen T."/>
            <person name="Noordeloos M.E."/>
            <person name="Ohm R.A."/>
            <person name="Ortiz-Santana B."/>
            <person name="Ovrebo C."/>
            <person name="Racz N."/>
            <person name="Riley R."/>
            <person name="Savchenko A."/>
            <person name="Shiryaev A."/>
            <person name="Soop K."/>
            <person name="Spirin V."/>
            <person name="Szebenyi C."/>
            <person name="Tomsovsky M."/>
            <person name="Tulloss R.E."/>
            <person name="Uehling J."/>
            <person name="Grigoriev I.V."/>
            <person name="Vagvolgyi C."/>
            <person name="Papp T."/>
            <person name="Martin F.M."/>
            <person name="Miettinen O."/>
            <person name="Hibbett D.S."/>
            <person name="Nagy L.G."/>
        </authorList>
    </citation>
    <scope>NUCLEOTIDE SEQUENCE [LARGE SCALE GENOMIC DNA]</scope>
    <source>
        <strain evidence="9 10">OMC1185</strain>
    </source>
</reference>
<keyword evidence="7" id="KW-0472">Membrane</keyword>
<protein>
    <submittedName>
        <fullName evidence="9">Ferredoxin reductase-like protein</fullName>
    </submittedName>
</protein>
<keyword evidence="5" id="KW-0560">Oxidoreductase</keyword>
<dbReference type="EMBL" id="ML213504">
    <property type="protein sequence ID" value="TFK55885.1"/>
    <property type="molecule type" value="Genomic_DNA"/>
</dbReference>